<sequence length="744" mass="80837">MDRSGLQGTELDVANLQLELQRLGAHREREGVVAVVTFAELHDDPRCEQLFEALVGTLRAAKKRGKIAYKGELLLKGPSDGVEIELLVPPPEGMVPQEATIHVAGGAPTTSSSSHNAPTTDRRGSSGLVKAHAQIWSSKPADDPRVEGDQGPSPSSVVKSGNVSNIASSFVAPKLSPREWAEALGEDGINELTVTDVAELGPREFEAMSPEQLTVLLEKFETDLTETQKVALLEVIDSLDEDEDEEEDDQDEPEPVDVSPAMKKKQEEERADKARLDATMERLEEARLAAEADKARMSEEKEKRLSETRISEMRLKGLADEAKAAEEEAKRKAAAAEQQQQKREAAAKRAAAAEEEAKRKAAAAAEQQQKREAAERAAAEKQKREAAERAAAEEEAAKRKAAERAAAEKQKREAAERAAAEEEAAKRKAAERAAAEKQKREAAERAAAEEEAAKREAAERAAAEEEAAKREAAERAAAEEEAAKREAAERAAAEEEAAKREAAERAAAEEEAAERAAAELKKKLEEEAAAAVESVVPGAGKNREEEATEPKECEEETQRTREMKPAKASNENDPPRPTSGASSEYSNAPEQFQASVDNLDWEIETKKKSKLAEEANDYRNALRWVLAVTGESVDEDIEGDGHVAFGNALQDGVLLCKLVNSIKPKTVPNAKKSSTAFIQLSNITSFNRGCQKLGLQKRECFDAQDLQKQLDLRPALHTLHALSRVAKNIPGYDGPLLTAPSPWA</sequence>
<organism evidence="3 4">
    <name type="scientific">Chrysophaeum taylorii</name>
    <dbReference type="NCBI Taxonomy" id="2483200"/>
    <lineage>
        <taxon>Eukaryota</taxon>
        <taxon>Sar</taxon>
        <taxon>Stramenopiles</taxon>
        <taxon>Ochrophyta</taxon>
        <taxon>Pelagophyceae</taxon>
        <taxon>Pelagomonadales</taxon>
        <taxon>Pelagomonadaceae</taxon>
        <taxon>Chrysophaeum</taxon>
    </lineage>
</organism>
<proteinExistence type="predicted"/>
<dbReference type="SMART" id="SM00033">
    <property type="entry name" value="CH"/>
    <property type="match status" value="1"/>
</dbReference>
<dbReference type="Gene3D" id="1.10.10.1540">
    <property type="entry name" value="Costar domain"/>
    <property type="match status" value="1"/>
</dbReference>
<dbReference type="Pfam" id="PF00307">
    <property type="entry name" value="CH"/>
    <property type="match status" value="1"/>
</dbReference>
<reference evidence="3" key="1">
    <citation type="submission" date="2023-01" db="EMBL/GenBank/DDBJ databases">
        <title>Metagenome sequencing of chrysophaentin producing Chrysophaeum taylorii.</title>
        <authorList>
            <person name="Davison J."/>
            <person name="Bewley C."/>
        </authorList>
    </citation>
    <scope>NUCLEOTIDE SEQUENCE</scope>
    <source>
        <strain evidence="3">NIES-1699</strain>
    </source>
</reference>
<comment type="caution">
    <text evidence="3">The sequence shown here is derived from an EMBL/GenBank/DDBJ whole genome shotgun (WGS) entry which is preliminary data.</text>
</comment>
<feature type="compositionally biased region" description="Polar residues" evidence="1">
    <location>
        <begin position="579"/>
        <end position="588"/>
    </location>
</feature>
<feature type="compositionally biased region" description="Basic and acidic residues" evidence="1">
    <location>
        <begin position="264"/>
        <end position="331"/>
    </location>
</feature>
<dbReference type="InterPro" id="IPR050606">
    <property type="entry name" value="Calponin-like"/>
</dbReference>
<dbReference type="InterPro" id="IPR027817">
    <property type="entry name" value="Costars_dom"/>
</dbReference>
<dbReference type="EMBL" id="JAQMWT010000523">
    <property type="protein sequence ID" value="KAJ8600438.1"/>
    <property type="molecule type" value="Genomic_DNA"/>
</dbReference>
<feature type="region of interest" description="Disordered" evidence="1">
    <location>
        <begin position="104"/>
        <end position="161"/>
    </location>
</feature>
<feature type="compositionally biased region" description="Basic and acidic residues" evidence="1">
    <location>
        <begin position="368"/>
        <end position="526"/>
    </location>
</feature>
<protein>
    <recommendedName>
        <fullName evidence="2">Calponin-homology (CH) domain-containing protein</fullName>
    </recommendedName>
</protein>
<dbReference type="AlphaFoldDB" id="A0AAD7U9C5"/>
<feature type="domain" description="Calponin-homology (CH)" evidence="2">
    <location>
        <begin position="615"/>
        <end position="727"/>
    </location>
</feature>
<dbReference type="InterPro" id="IPR001715">
    <property type="entry name" value="CH_dom"/>
</dbReference>
<dbReference type="PANTHER" id="PTHR47385">
    <property type="entry name" value="CALPONIN"/>
    <property type="match status" value="1"/>
</dbReference>
<dbReference type="CDD" id="cd00014">
    <property type="entry name" value="CH_SF"/>
    <property type="match status" value="1"/>
</dbReference>
<dbReference type="SMART" id="SM01283">
    <property type="entry name" value="Costars"/>
    <property type="match status" value="1"/>
</dbReference>
<dbReference type="PANTHER" id="PTHR47385:SF14">
    <property type="entry name" value="TRANSGELIN"/>
    <property type="match status" value="1"/>
</dbReference>
<feature type="compositionally biased region" description="Basic and acidic residues" evidence="1">
    <location>
        <begin position="541"/>
        <end position="565"/>
    </location>
</feature>
<dbReference type="Gene3D" id="1.10.418.10">
    <property type="entry name" value="Calponin-like domain"/>
    <property type="match status" value="1"/>
</dbReference>
<dbReference type="GO" id="GO:0015629">
    <property type="term" value="C:actin cytoskeleton"/>
    <property type="evidence" value="ECO:0007669"/>
    <property type="project" value="TreeGrafter"/>
</dbReference>
<accession>A0AAD7U9C5</accession>
<dbReference type="Pfam" id="PF14705">
    <property type="entry name" value="Costars"/>
    <property type="match status" value="1"/>
</dbReference>
<dbReference type="GO" id="GO:0051015">
    <property type="term" value="F:actin filament binding"/>
    <property type="evidence" value="ECO:0007669"/>
    <property type="project" value="TreeGrafter"/>
</dbReference>
<dbReference type="InterPro" id="IPR038095">
    <property type="entry name" value="Costars_sf"/>
</dbReference>
<feature type="compositionally biased region" description="Acidic residues" evidence="1">
    <location>
        <begin position="237"/>
        <end position="255"/>
    </location>
</feature>
<gene>
    <name evidence="3" type="ORF">CTAYLR_001417</name>
</gene>
<dbReference type="Proteomes" id="UP001230188">
    <property type="component" value="Unassembled WGS sequence"/>
</dbReference>
<evidence type="ECO:0000313" key="3">
    <source>
        <dbReference type="EMBL" id="KAJ8600438.1"/>
    </source>
</evidence>
<feature type="region of interest" description="Disordered" evidence="1">
    <location>
        <begin position="235"/>
        <end position="588"/>
    </location>
</feature>
<feature type="compositionally biased region" description="Polar residues" evidence="1">
    <location>
        <begin position="108"/>
        <end position="119"/>
    </location>
</feature>
<evidence type="ECO:0000256" key="1">
    <source>
        <dbReference type="SAM" id="MobiDB-lite"/>
    </source>
</evidence>
<dbReference type="SUPFAM" id="SSF47576">
    <property type="entry name" value="Calponin-homology domain, CH-domain"/>
    <property type="match status" value="1"/>
</dbReference>
<name>A0AAD7U9C5_9STRA</name>
<feature type="compositionally biased region" description="Basic and acidic residues" evidence="1">
    <location>
        <begin position="340"/>
        <end position="359"/>
    </location>
</feature>
<keyword evidence="4" id="KW-1185">Reference proteome</keyword>
<dbReference type="InterPro" id="IPR036872">
    <property type="entry name" value="CH_dom_sf"/>
</dbReference>
<feature type="compositionally biased region" description="Polar residues" evidence="1">
    <location>
        <begin position="152"/>
        <end position="161"/>
    </location>
</feature>
<evidence type="ECO:0000313" key="4">
    <source>
        <dbReference type="Proteomes" id="UP001230188"/>
    </source>
</evidence>
<dbReference type="GO" id="GO:0007015">
    <property type="term" value="P:actin filament organization"/>
    <property type="evidence" value="ECO:0007669"/>
    <property type="project" value="TreeGrafter"/>
</dbReference>
<evidence type="ECO:0000259" key="2">
    <source>
        <dbReference type="PROSITE" id="PS50021"/>
    </source>
</evidence>
<dbReference type="PROSITE" id="PS50021">
    <property type="entry name" value="CH"/>
    <property type="match status" value="1"/>
</dbReference>